<dbReference type="RefSeq" id="WP_241550390.1">
    <property type="nucleotide sequence ID" value="NZ_JANCNS010000001.1"/>
</dbReference>
<dbReference type="Proteomes" id="UP001155280">
    <property type="component" value="Unassembled WGS sequence"/>
</dbReference>
<protein>
    <submittedName>
        <fullName evidence="1">Uncharacterized protein</fullName>
    </submittedName>
</protein>
<dbReference type="EMBL" id="JANCNS010000001">
    <property type="protein sequence ID" value="MCP9198380.1"/>
    <property type="molecule type" value="Genomic_DNA"/>
</dbReference>
<sequence length="132" mass="15963">MNYLSKYRGNRHSNLYEKAQEIRNISRRITDYLLPDMEALNEYGMENKQVYFTGDILRHSNSLLASIDKAETENFQDTRMKYVASVQLLTDRLYKTCERLENYNSNGKEFLQILRRELLKFRRLQRIWKLTI</sequence>
<gene>
    <name evidence="1" type="ORF">MKO06_00560</name>
</gene>
<proteinExistence type="predicted"/>
<reference evidence="1" key="1">
    <citation type="submission" date="2022-07" db="EMBL/GenBank/DDBJ databases">
        <title>Gramela sediminis sp. nov., isolated from deep-sea sediment of the Indian Ocean.</title>
        <authorList>
            <person name="Shi H."/>
        </authorList>
    </citation>
    <scope>NUCLEOTIDE SEQUENCE</scope>
    <source>
        <strain evidence="1">GC03-9</strain>
    </source>
</reference>
<evidence type="ECO:0000313" key="2">
    <source>
        <dbReference type="Proteomes" id="UP001155280"/>
    </source>
</evidence>
<organism evidence="1 2">
    <name type="scientific">Christiangramia oceanisediminis</name>
    <dbReference type="NCBI Taxonomy" id="2920386"/>
    <lineage>
        <taxon>Bacteria</taxon>
        <taxon>Pseudomonadati</taxon>
        <taxon>Bacteroidota</taxon>
        <taxon>Flavobacteriia</taxon>
        <taxon>Flavobacteriales</taxon>
        <taxon>Flavobacteriaceae</taxon>
        <taxon>Christiangramia</taxon>
    </lineage>
</organism>
<comment type="caution">
    <text evidence="1">The sequence shown here is derived from an EMBL/GenBank/DDBJ whole genome shotgun (WGS) entry which is preliminary data.</text>
</comment>
<accession>A0A9X2I0G1</accession>
<keyword evidence="2" id="KW-1185">Reference proteome</keyword>
<name>A0A9X2I0G1_9FLAO</name>
<evidence type="ECO:0000313" key="1">
    <source>
        <dbReference type="EMBL" id="MCP9198380.1"/>
    </source>
</evidence>
<dbReference type="AlphaFoldDB" id="A0A9X2I0G1"/>